<evidence type="ECO:0000256" key="3">
    <source>
        <dbReference type="ARBA" id="ARBA00022840"/>
    </source>
</evidence>
<evidence type="ECO:0000256" key="1">
    <source>
        <dbReference type="ARBA" id="ARBA00022448"/>
    </source>
</evidence>
<dbReference type="Proteomes" id="UP000738431">
    <property type="component" value="Chromosome"/>
</dbReference>
<name>A0ABZ1C2Q7_9BACT</name>
<dbReference type="Pfam" id="PF00005">
    <property type="entry name" value="ABC_tran"/>
    <property type="match status" value="1"/>
</dbReference>
<evidence type="ECO:0000256" key="2">
    <source>
        <dbReference type="ARBA" id="ARBA00022741"/>
    </source>
</evidence>
<gene>
    <name evidence="5" type="ORF">K1X11_012580</name>
</gene>
<sequence length="259" mass="28267">MSSPDPTSASAPVIVADDLAIGYDGVAIMEQLNFAIASGEIFFVIGGSGCGKSTLLRHLIGLLPPIRGDVQIFGESFIKTTLERRRELLKSFGVLYQGSALWSSLTLAENIMLPLEEYTTLSKRDRLQIARLKLAQVGLTGYDDYYPSEISGGMKKRAGLARALALDPDIVFFDEPSAGLDPITSRELDELILRIRDNHGTTCVIVSHELASIFAIADRVILLDKQARTIIAEGPPKDLAKNSTDPRVQTFLHRGDRPS</sequence>
<dbReference type="PROSITE" id="PS50893">
    <property type="entry name" value="ABC_TRANSPORTER_2"/>
    <property type="match status" value="1"/>
</dbReference>
<keyword evidence="3 5" id="KW-0067">ATP-binding</keyword>
<keyword evidence="1" id="KW-0813">Transport</keyword>
<feature type="domain" description="ABC transporter" evidence="4">
    <location>
        <begin position="14"/>
        <end position="252"/>
    </location>
</feature>
<dbReference type="InterPro" id="IPR003439">
    <property type="entry name" value="ABC_transporter-like_ATP-bd"/>
</dbReference>
<dbReference type="RefSeq" id="WP_324725973.1">
    <property type="nucleotide sequence ID" value="NZ_CP139781.1"/>
</dbReference>
<evidence type="ECO:0000313" key="6">
    <source>
        <dbReference type="Proteomes" id="UP000738431"/>
    </source>
</evidence>
<dbReference type="InterPro" id="IPR003593">
    <property type="entry name" value="AAA+_ATPase"/>
</dbReference>
<accession>A0ABZ1C2Q7</accession>
<dbReference type="InterPro" id="IPR017871">
    <property type="entry name" value="ABC_transporter-like_CS"/>
</dbReference>
<proteinExistence type="predicted"/>
<dbReference type="PANTHER" id="PTHR43023:SF3">
    <property type="entry name" value="PROTEIN TRIGALACTOSYLDIACYLGLYCEROL 3, CHLOROPLASTIC"/>
    <property type="match status" value="1"/>
</dbReference>
<dbReference type="SMART" id="SM00382">
    <property type="entry name" value="AAA"/>
    <property type="match status" value="1"/>
</dbReference>
<dbReference type="EMBL" id="CP139781">
    <property type="protein sequence ID" value="WRQ85640.1"/>
    <property type="molecule type" value="Genomic_DNA"/>
</dbReference>
<organism evidence="5 6">
    <name type="scientific">Actomonas aquatica</name>
    <dbReference type="NCBI Taxonomy" id="2866162"/>
    <lineage>
        <taxon>Bacteria</taxon>
        <taxon>Pseudomonadati</taxon>
        <taxon>Verrucomicrobiota</taxon>
        <taxon>Opitutia</taxon>
        <taxon>Opitutales</taxon>
        <taxon>Opitutaceae</taxon>
        <taxon>Actomonas</taxon>
    </lineage>
</organism>
<dbReference type="InterPro" id="IPR027417">
    <property type="entry name" value="P-loop_NTPase"/>
</dbReference>
<evidence type="ECO:0000259" key="4">
    <source>
        <dbReference type="PROSITE" id="PS50893"/>
    </source>
</evidence>
<dbReference type="PANTHER" id="PTHR43023">
    <property type="entry name" value="PROTEIN TRIGALACTOSYLDIACYLGLYCEROL 3, CHLOROPLASTIC"/>
    <property type="match status" value="1"/>
</dbReference>
<keyword evidence="6" id="KW-1185">Reference proteome</keyword>
<reference evidence="5 6" key="1">
    <citation type="submission" date="2021-08" db="EMBL/GenBank/DDBJ databases">
        <authorList>
            <person name="Zhang D."/>
            <person name="Zhang A."/>
            <person name="Wang L."/>
        </authorList>
    </citation>
    <scope>NUCLEOTIDE SEQUENCE [LARGE SCALE GENOMIC DNA]</scope>
    <source>
        <strain evidence="5 6">WL0086</strain>
    </source>
</reference>
<protein>
    <submittedName>
        <fullName evidence="5">ATP-binding cassette domain-containing protein</fullName>
    </submittedName>
</protein>
<keyword evidence="2" id="KW-0547">Nucleotide-binding</keyword>
<dbReference type="SUPFAM" id="SSF52540">
    <property type="entry name" value="P-loop containing nucleoside triphosphate hydrolases"/>
    <property type="match status" value="1"/>
</dbReference>
<reference evidence="5 6" key="2">
    <citation type="submission" date="2023-12" db="EMBL/GenBank/DDBJ databases">
        <title>Description of an unclassified Opitutus bacterium of Verrucomicrobiota.</title>
        <authorList>
            <person name="Zhang D.-F."/>
        </authorList>
    </citation>
    <scope>NUCLEOTIDE SEQUENCE [LARGE SCALE GENOMIC DNA]</scope>
    <source>
        <strain evidence="5 6">WL0086</strain>
    </source>
</reference>
<dbReference type="Gene3D" id="3.40.50.300">
    <property type="entry name" value="P-loop containing nucleotide triphosphate hydrolases"/>
    <property type="match status" value="1"/>
</dbReference>
<dbReference type="GO" id="GO:0005524">
    <property type="term" value="F:ATP binding"/>
    <property type="evidence" value="ECO:0007669"/>
    <property type="project" value="UniProtKB-KW"/>
</dbReference>
<dbReference type="PROSITE" id="PS00211">
    <property type="entry name" value="ABC_TRANSPORTER_1"/>
    <property type="match status" value="1"/>
</dbReference>
<evidence type="ECO:0000313" key="5">
    <source>
        <dbReference type="EMBL" id="WRQ85640.1"/>
    </source>
</evidence>